<evidence type="ECO:0000313" key="7">
    <source>
        <dbReference type="Proteomes" id="UP000694866"/>
    </source>
</evidence>
<dbReference type="SUPFAM" id="SSF57667">
    <property type="entry name" value="beta-beta-alpha zinc fingers"/>
    <property type="match status" value="2"/>
</dbReference>
<dbReference type="RefSeq" id="XP_011298804.1">
    <property type="nucleotide sequence ID" value="XM_011300502.1"/>
</dbReference>
<proteinExistence type="predicted"/>
<dbReference type="InterPro" id="IPR013087">
    <property type="entry name" value="Znf_C2H2_type"/>
</dbReference>
<dbReference type="PANTHER" id="PTHR23235:SF60">
    <property type="entry name" value="STRIPE, ISOFORM D"/>
    <property type="match status" value="1"/>
</dbReference>
<feature type="compositionally biased region" description="Low complexity" evidence="5">
    <location>
        <begin position="216"/>
        <end position="238"/>
    </location>
</feature>
<dbReference type="Pfam" id="PF00096">
    <property type="entry name" value="zf-C2H2"/>
    <property type="match status" value="2"/>
</dbReference>
<organism evidence="7 8">
    <name type="scientific">Fopius arisanus</name>
    <dbReference type="NCBI Taxonomy" id="64838"/>
    <lineage>
        <taxon>Eukaryota</taxon>
        <taxon>Metazoa</taxon>
        <taxon>Ecdysozoa</taxon>
        <taxon>Arthropoda</taxon>
        <taxon>Hexapoda</taxon>
        <taxon>Insecta</taxon>
        <taxon>Pterygota</taxon>
        <taxon>Neoptera</taxon>
        <taxon>Endopterygota</taxon>
        <taxon>Hymenoptera</taxon>
        <taxon>Apocrita</taxon>
        <taxon>Ichneumonoidea</taxon>
        <taxon>Braconidae</taxon>
        <taxon>Opiinae</taxon>
        <taxon>Fopius</taxon>
    </lineage>
</organism>
<feature type="region of interest" description="Disordered" evidence="5">
    <location>
        <begin position="510"/>
        <end position="596"/>
    </location>
</feature>
<feature type="region of interest" description="Disordered" evidence="5">
    <location>
        <begin position="717"/>
        <end position="753"/>
    </location>
</feature>
<dbReference type="PROSITE" id="PS00028">
    <property type="entry name" value="ZINC_FINGER_C2H2_1"/>
    <property type="match status" value="3"/>
</dbReference>
<feature type="compositionally biased region" description="Basic and acidic residues" evidence="5">
    <location>
        <begin position="289"/>
        <end position="298"/>
    </location>
</feature>
<feature type="compositionally biased region" description="Basic residues" evidence="5">
    <location>
        <begin position="721"/>
        <end position="731"/>
    </location>
</feature>
<evidence type="ECO:0000256" key="3">
    <source>
        <dbReference type="ARBA" id="ARBA00022833"/>
    </source>
</evidence>
<feature type="region of interest" description="Disordered" evidence="5">
    <location>
        <begin position="1"/>
        <end position="50"/>
    </location>
</feature>
<feature type="compositionally biased region" description="Low complexity" evidence="5">
    <location>
        <begin position="576"/>
        <end position="590"/>
    </location>
</feature>
<accession>A0A9R1SWV2</accession>
<keyword evidence="1" id="KW-0479">Metal-binding</keyword>
<feature type="compositionally biased region" description="Acidic residues" evidence="5">
    <location>
        <begin position="358"/>
        <end position="369"/>
    </location>
</feature>
<dbReference type="PROSITE" id="PS50157">
    <property type="entry name" value="ZINC_FINGER_C2H2_2"/>
    <property type="match status" value="3"/>
</dbReference>
<feature type="compositionally biased region" description="Polar residues" evidence="5">
    <location>
        <begin position="737"/>
        <end position="753"/>
    </location>
</feature>
<dbReference type="OrthoDB" id="8197458at2759"/>
<name>A0A9R1SWV2_9HYME</name>
<feature type="compositionally biased region" description="Basic and acidic residues" evidence="5">
    <location>
        <begin position="41"/>
        <end position="50"/>
    </location>
</feature>
<sequence>MLALAMRREHATGRSSGNNYEPANPLAGFDHLQQNPFAHHGSNESRGRDQSINEDGELQEFVDIAQVQQLLQQQTQQTQHHHHQQQPPTSCLWGTVYPPPPPTIGYPHHHLHHHGPPTNHPPGEDTQCGPTERTAAASTNTAADQSPIQRMTMDGLEVGTQHHAAAPFLLSSPPPGHHHLHHHHHHSAPTHHPHGYNIQTVQLSFDACLAYNTSPTNSTTTGRISPTTGTTLNTSNGTGNAVPLLTLSSCMTLHPASSNSPDLHHRHHHSHYHTDPQPHCDDPSSPGESAEKSIQRNGDEDDACSGNCRDELRDTGEKDKPGDLNTPVTTSSDLPSFFGPSALVEPPPISGSLTGEDLSLEEAAGDDDDTQNRDHHHHHDNQDSVTTGQTSSSPQRHHQDDVDRCNVLPGSVILYSSPHSTVSSAPTSVNICNVPTLTYRGVFTTTCTQSSTLNTLQTPQQQQQQQQQQQANQELWGSIPSPTALTLTSQPFLHSTLHSSPYGNETVELLQVDSKPPPPPPGYHDTPSSTPTTWMSHDDSYDPNLLSHHHQPHPHHQEPTLKQEPVTNSGYTPNVQQHQQPTQSQQQPSTNPGAVQLAEYNPSTSKGHEILSQVYQQSALPLRLVPVKPRKYPNRPSKTPVHERPYACPVDGCDRRFSRSDELTRHIRIHTGQKPFQCRICMRSFSRSDHLTTHVRTHTGEKPFCCDQCGRKFARSDEKKRHAKVHLKQRLKREAGHSNSRNHPQSHASSPCN</sequence>
<dbReference type="AlphaFoldDB" id="A0A9R1SWV2"/>
<dbReference type="KEGG" id="fas:105263966"/>
<evidence type="ECO:0000259" key="6">
    <source>
        <dbReference type="PROSITE" id="PS50157"/>
    </source>
</evidence>
<feature type="compositionally biased region" description="Basic and acidic residues" evidence="5">
    <location>
        <begin position="1"/>
        <end position="12"/>
    </location>
</feature>
<evidence type="ECO:0000256" key="1">
    <source>
        <dbReference type="ARBA" id="ARBA00022723"/>
    </source>
</evidence>
<keyword evidence="7" id="KW-1185">Reference proteome</keyword>
<protein>
    <submittedName>
        <fullName evidence="8">Uncharacterized protein sr</fullName>
    </submittedName>
</protein>
<feature type="domain" description="C2H2-type" evidence="6">
    <location>
        <begin position="676"/>
        <end position="703"/>
    </location>
</feature>
<evidence type="ECO:0000256" key="5">
    <source>
        <dbReference type="SAM" id="MobiDB-lite"/>
    </source>
</evidence>
<evidence type="ECO:0000256" key="2">
    <source>
        <dbReference type="ARBA" id="ARBA00022771"/>
    </source>
</evidence>
<dbReference type="InterPro" id="IPR036236">
    <property type="entry name" value="Znf_C2H2_sf"/>
</dbReference>
<dbReference type="GO" id="GO:0000981">
    <property type="term" value="F:DNA-binding transcription factor activity, RNA polymerase II-specific"/>
    <property type="evidence" value="ECO:0007669"/>
    <property type="project" value="TreeGrafter"/>
</dbReference>
<keyword evidence="3" id="KW-0862">Zinc</keyword>
<feature type="compositionally biased region" description="Basic residues" evidence="5">
    <location>
        <begin position="176"/>
        <end position="192"/>
    </location>
</feature>
<dbReference type="SMART" id="SM00355">
    <property type="entry name" value="ZnF_C2H2"/>
    <property type="match status" value="3"/>
</dbReference>
<dbReference type="CTD" id="42162"/>
<feature type="region of interest" description="Disordered" evidence="5">
    <location>
        <begin position="215"/>
        <end position="238"/>
    </location>
</feature>
<dbReference type="Gene3D" id="3.30.160.60">
    <property type="entry name" value="Classic Zinc Finger"/>
    <property type="match status" value="3"/>
</dbReference>
<keyword evidence="2 4" id="KW-0863">Zinc-finger</keyword>
<feature type="compositionally biased region" description="Basic and acidic residues" evidence="5">
    <location>
        <begin position="308"/>
        <end position="322"/>
    </location>
</feature>
<evidence type="ECO:0000313" key="8">
    <source>
        <dbReference type="RefSeq" id="XP_011298804.1"/>
    </source>
</evidence>
<feature type="compositionally biased region" description="Polar residues" evidence="5">
    <location>
        <begin position="384"/>
        <end position="394"/>
    </location>
</feature>
<feature type="region of interest" description="Disordered" evidence="5">
    <location>
        <begin position="256"/>
        <end position="402"/>
    </location>
</feature>
<dbReference type="GO" id="GO:0008270">
    <property type="term" value="F:zinc ion binding"/>
    <property type="evidence" value="ECO:0007669"/>
    <property type="project" value="UniProtKB-KW"/>
</dbReference>
<feature type="region of interest" description="Disordered" evidence="5">
    <location>
        <begin position="173"/>
        <end position="192"/>
    </location>
</feature>
<evidence type="ECO:0000256" key="4">
    <source>
        <dbReference type="PROSITE-ProRule" id="PRU00042"/>
    </source>
</evidence>
<gene>
    <name evidence="8" type="primary">sr</name>
</gene>
<feature type="region of interest" description="Disordered" evidence="5">
    <location>
        <begin position="72"/>
        <end position="144"/>
    </location>
</feature>
<feature type="domain" description="C2H2-type" evidence="6">
    <location>
        <begin position="704"/>
        <end position="731"/>
    </location>
</feature>
<dbReference type="GeneID" id="105263966"/>
<feature type="compositionally biased region" description="Basic and acidic residues" evidence="5">
    <location>
        <begin position="272"/>
        <end position="282"/>
    </location>
</feature>
<reference evidence="8" key="1">
    <citation type="submission" date="2025-08" db="UniProtKB">
        <authorList>
            <consortium name="RefSeq"/>
        </authorList>
    </citation>
    <scope>IDENTIFICATION</scope>
    <source>
        <strain evidence="8">USDA-PBARC FA_bdor</strain>
        <tissue evidence="8">Whole organism</tissue>
    </source>
</reference>
<dbReference type="GO" id="GO:0000978">
    <property type="term" value="F:RNA polymerase II cis-regulatory region sequence-specific DNA binding"/>
    <property type="evidence" value="ECO:0007669"/>
    <property type="project" value="TreeGrafter"/>
</dbReference>
<feature type="domain" description="C2H2-type" evidence="6">
    <location>
        <begin position="646"/>
        <end position="675"/>
    </location>
</feature>
<dbReference type="Proteomes" id="UP000694866">
    <property type="component" value="Unplaced"/>
</dbReference>
<dbReference type="FunFam" id="3.30.160.60:FF:000515">
    <property type="entry name" value="early growth response protein 4"/>
    <property type="match status" value="1"/>
</dbReference>
<dbReference type="PANTHER" id="PTHR23235">
    <property type="entry name" value="KRUEPPEL-LIKE TRANSCRIPTION FACTOR"/>
    <property type="match status" value="1"/>
</dbReference>
<feature type="compositionally biased region" description="Polar residues" evidence="5">
    <location>
        <begin position="526"/>
        <end position="535"/>
    </location>
</feature>
<feature type="compositionally biased region" description="Polar residues" evidence="5">
    <location>
        <begin position="565"/>
        <end position="575"/>
    </location>
</feature>